<dbReference type="GO" id="GO:0004834">
    <property type="term" value="F:tryptophan synthase activity"/>
    <property type="evidence" value="ECO:0007669"/>
    <property type="project" value="UniProtKB-UniRule"/>
</dbReference>
<dbReference type="Proteomes" id="UP001139011">
    <property type="component" value="Unassembled WGS sequence"/>
</dbReference>
<evidence type="ECO:0000256" key="1">
    <source>
        <dbReference type="ARBA" id="ARBA00003365"/>
    </source>
</evidence>
<protein>
    <recommendedName>
        <fullName evidence="9">Tryptophan synthase alpha chain</fullName>
        <ecNumber evidence="9">4.2.1.20</ecNumber>
    </recommendedName>
</protein>
<name>A0A9X1XAW3_9BACL</name>
<comment type="subunit">
    <text evidence="3 9">Tetramer of two alpha and two beta chains.</text>
</comment>
<dbReference type="PANTHER" id="PTHR43406:SF1">
    <property type="entry name" value="TRYPTOPHAN SYNTHASE ALPHA CHAIN, CHLOROPLASTIC"/>
    <property type="match status" value="1"/>
</dbReference>
<proteinExistence type="inferred from homology"/>
<sequence length="271" mass="29406">MGSRMKEFQSKKSSLFVPFITAGDPSPVVTVDLALALQNEGADALELGIPYSDPLADGPVIQRASKRALENDMSLEKAMKLVANMRAAGLTIPVIIFTYYNLLLQLGEQKFFELASQNEIDGLLVPDMPFEESKDLQKSCSAHDLSFISLAAPTTSQGRLKEIGEAAQGFLYCISSLGVTGARTSFANGLDRFLDEARSASSVPVLIGFGLSSREQMQQFEGKCDGFIMGSTIVSKIEELGPDLLREDKKGEALQTFSDFLSKLVPLNVYS</sequence>
<gene>
    <name evidence="9 11" type="primary">trpA</name>
    <name evidence="11" type="ORF">LCY76_12990</name>
</gene>
<dbReference type="RefSeq" id="WP_248252989.1">
    <property type="nucleotide sequence ID" value="NZ_JAIWJX010000002.1"/>
</dbReference>
<keyword evidence="4 9" id="KW-0028">Amino-acid biosynthesis</keyword>
<evidence type="ECO:0000256" key="2">
    <source>
        <dbReference type="ARBA" id="ARBA00004733"/>
    </source>
</evidence>
<accession>A0A9X1XAW3</accession>
<keyword evidence="6 9" id="KW-0057">Aromatic amino acid biosynthesis</keyword>
<evidence type="ECO:0000256" key="9">
    <source>
        <dbReference type="HAMAP-Rule" id="MF_00131"/>
    </source>
</evidence>
<comment type="similarity">
    <text evidence="9 10">Belongs to the TrpA family.</text>
</comment>
<dbReference type="InterPro" id="IPR013785">
    <property type="entry name" value="Aldolase_TIM"/>
</dbReference>
<dbReference type="InterPro" id="IPR002028">
    <property type="entry name" value="Trp_synthase_suA"/>
</dbReference>
<evidence type="ECO:0000256" key="5">
    <source>
        <dbReference type="ARBA" id="ARBA00022822"/>
    </source>
</evidence>
<evidence type="ECO:0000256" key="6">
    <source>
        <dbReference type="ARBA" id="ARBA00023141"/>
    </source>
</evidence>
<evidence type="ECO:0000256" key="7">
    <source>
        <dbReference type="ARBA" id="ARBA00023239"/>
    </source>
</evidence>
<comment type="function">
    <text evidence="1 9">The alpha subunit is responsible for the aldol cleavage of indoleglycerol phosphate to indole and glyceraldehyde 3-phosphate.</text>
</comment>
<evidence type="ECO:0000256" key="8">
    <source>
        <dbReference type="ARBA" id="ARBA00049047"/>
    </source>
</evidence>
<keyword evidence="12" id="KW-1185">Reference proteome</keyword>
<evidence type="ECO:0000256" key="4">
    <source>
        <dbReference type="ARBA" id="ARBA00022605"/>
    </source>
</evidence>
<evidence type="ECO:0000313" key="12">
    <source>
        <dbReference type="Proteomes" id="UP001139011"/>
    </source>
</evidence>
<dbReference type="EMBL" id="JAIWJX010000002">
    <property type="protein sequence ID" value="MCK6257507.1"/>
    <property type="molecule type" value="Genomic_DNA"/>
</dbReference>
<dbReference type="Pfam" id="PF00290">
    <property type="entry name" value="Trp_syntA"/>
    <property type="match status" value="1"/>
</dbReference>
<dbReference type="SUPFAM" id="SSF51366">
    <property type="entry name" value="Ribulose-phoshate binding barrel"/>
    <property type="match status" value="1"/>
</dbReference>
<dbReference type="AlphaFoldDB" id="A0A9X1XAW3"/>
<dbReference type="GO" id="GO:0005829">
    <property type="term" value="C:cytosol"/>
    <property type="evidence" value="ECO:0007669"/>
    <property type="project" value="TreeGrafter"/>
</dbReference>
<dbReference type="FunFam" id="3.20.20.70:FF:000037">
    <property type="entry name" value="Tryptophan synthase alpha chain"/>
    <property type="match status" value="1"/>
</dbReference>
<dbReference type="EC" id="4.2.1.20" evidence="9"/>
<dbReference type="Gene3D" id="3.20.20.70">
    <property type="entry name" value="Aldolase class I"/>
    <property type="match status" value="1"/>
</dbReference>
<dbReference type="InterPro" id="IPR018204">
    <property type="entry name" value="Trp_synthase_alpha_AS"/>
</dbReference>
<feature type="active site" description="Proton acceptor" evidence="9">
    <location>
        <position position="46"/>
    </location>
</feature>
<dbReference type="PROSITE" id="PS00167">
    <property type="entry name" value="TRP_SYNTHASE_ALPHA"/>
    <property type="match status" value="1"/>
</dbReference>
<comment type="pathway">
    <text evidence="2 9">Amino-acid biosynthesis; L-tryptophan biosynthesis; L-tryptophan from chorismate: step 5/5.</text>
</comment>
<keyword evidence="5 9" id="KW-0822">Tryptophan biosynthesis</keyword>
<dbReference type="PANTHER" id="PTHR43406">
    <property type="entry name" value="TRYPTOPHAN SYNTHASE, ALPHA CHAIN"/>
    <property type="match status" value="1"/>
</dbReference>
<comment type="catalytic activity">
    <reaction evidence="8 9">
        <text>(1S,2R)-1-C-(indol-3-yl)glycerol 3-phosphate + L-serine = D-glyceraldehyde 3-phosphate + L-tryptophan + H2O</text>
        <dbReference type="Rhea" id="RHEA:10532"/>
        <dbReference type="ChEBI" id="CHEBI:15377"/>
        <dbReference type="ChEBI" id="CHEBI:33384"/>
        <dbReference type="ChEBI" id="CHEBI:57912"/>
        <dbReference type="ChEBI" id="CHEBI:58866"/>
        <dbReference type="ChEBI" id="CHEBI:59776"/>
        <dbReference type="EC" id="4.2.1.20"/>
    </reaction>
</comment>
<dbReference type="HAMAP" id="MF_00131">
    <property type="entry name" value="Trp_synth_alpha"/>
    <property type="match status" value="1"/>
</dbReference>
<dbReference type="CDD" id="cd04724">
    <property type="entry name" value="Tryptophan_synthase_alpha"/>
    <property type="match status" value="1"/>
</dbReference>
<organism evidence="11 12">
    <name type="scientific">Fictibacillus marinisediminis</name>
    <dbReference type="NCBI Taxonomy" id="2878389"/>
    <lineage>
        <taxon>Bacteria</taxon>
        <taxon>Bacillati</taxon>
        <taxon>Bacillota</taxon>
        <taxon>Bacilli</taxon>
        <taxon>Bacillales</taxon>
        <taxon>Fictibacillaceae</taxon>
        <taxon>Fictibacillus</taxon>
    </lineage>
</organism>
<dbReference type="InterPro" id="IPR011060">
    <property type="entry name" value="RibuloseP-bd_barrel"/>
</dbReference>
<comment type="caution">
    <text evidence="11">The sequence shown here is derived from an EMBL/GenBank/DDBJ whole genome shotgun (WGS) entry which is preliminary data.</text>
</comment>
<evidence type="ECO:0000313" key="11">
    <source>
        <dbReference type="EMBL" id="MCK6257507.1"/>
    </source>
</evidence>
<dbReference type="NCBIfam" id="TIGR00262">
    <property type="entry name" value="trpA"/>
    <property type="match status" value="1"/>
</dbReference>
<reference evidence="11" key="1">
    <citation type="submission" date="2021-09" db="EMBL/GenBank/DDBJ databases">
        <title>Genome analysis of Fictibacillus sp. KIGAM418 isolated from marine sediment.</title>
        <authorList>
            <person name="Seo M.-J."/>
            <person name="Cho E.-S."/>
            <person name="Hwang C.Y."/>
        </authorList>
    </citation>
    <scope>NUCLEOTIDE SEQUENCE</scope>
    <source>
        <strain evidence="11">KIGAM418</strain>
    </source>
</reference>
<feature type="active site" description="Proton acceptor" evidence="9">
    <location>
        <position position="57"/>
    </location>
</feature>
<keyword evidence="7 9" id="KW-0456">Lyase</keyword>
<evidence type="ECO:0000256" key="3">
    <source>
        <dbReference type="ARBA" id="ARBA00011270"/>
    </source>
</evidence>
<evidence type="ECO:0000256" key="10">
    <source>
        <dbReference type="RuleBase" id="RU003662"/>
    </source>
</evidence>